<sequence length="102" mass="11784">QLPSIHQIIELNRSRLRLVYILIEHLDHFLSQFLLLLSFFIRLSGQDSLLFGDCVQLVLNFLVVLIQFLDFLLGLGSSLLQLIPLLENLLVSEQGSHFKKRL</sequence>
<evidence type="ECO:0000313" key="3">
    <source>
        <dbReference type="Proteomes" id="UP001328107"/>
    </source>
</evidence>
<organism evidence="2 3">
    <name type="scientific">Pristionchus mayeri</name>
    <dbReference type="NCBI Taxonomy" id="1317129"/>
    <lineage>
        <taxon>Eukaryota</taxon>
        <taxon>Metazoa</taxon>
        <taxon>Ecdysozoa</taxon>
        <taxon>Nematoda</taxon>
        <taxon>Chromadorea</taxon>
        <taxon>Rhabditida</taxon>
        <taxon>Rhabditina</taxon>
        <taxon>Diplogasteromorpha</taxon>
        <taxon>Diplogasteroidea</taxon>
        <taxon>Neodiplogasteridae</taxon>
        <taxon>Pristionchus</taxon>
    </lineage>
</organism>
<dbReference type="Proteomes" id="UP001328107">
    <property type="component" value="Unassembled WGS sequence"/>
</dbReference>
<keyword evidence="1" id="KW-1133">Transmembrane helix</keyword>
<accession>A0AAN5I9R4</accession>
<keyword evidence="1" id="KW-0812">Transmembrane</keyword>
<reference evidence="3" key="1">
    <citation type="submission" date="2022-10" db="EMBL/GenBank/DDBJ databases">
        <title>Genome assembly of Pristionchus species.</title>
        <authorList>
            <person name="Yoshida K."/>
            <person name="Sommer R.J."/>
        </authorList>
    </citation>
    <scope>NUCLEOTIDE SEQUENCE [LARGE SCALE GENOMIC DNA]</scope>
    <source>
        <strain evidence="3">RS5460</strain>
    </source>
</reference>
<feature type="non-terminal residue" evidence="2">
    <location>
        <position position="1"/>
    </location>
</feature>
<keyword evidence="1" id="KW-0472">Membrane</keyword>
<comment type="caution">
    <text evidence="2">The sequence shown here is derived from an EMBL/GenBank/DDBJ whole genome shotgun (WGS) entry which is preliminary data.</text>
</comment>
<proteinExistence type="predicted"/>
<dbReference type="EMBL" id="BTRK01000006">
    <property type="protein sequence ID" value="GMR56684.1"/>
    <property type="molecule type" value="Genomic_DNA"/>
</dbReference>
<dbReference type="AlphaFoldDB" id="A0AAN5I9R4"/>
<evidence type="ECO:0000256" key="1">
    <source>
        <dbReference type="SAM" id="Phobius"/>
    </source>
</evidence>
<feature type="transmembrane region" description="Helical" evidence="1">
    <location>
        <begin position="61"/>
        <end position="83"/>
    </location>
</feature>
<gene>
    <name evidence="2" type="ORF">PMAYCL1PPCAC_26879</name>
</gene>
<name>A0AAN5I9R4_9BILA</name>
<evidence type="ECO:0000313" key="2">
    <source>
        <dbReference type="EMBL" id="GMR56684.1"/>
    </source>
</evidence>
<keyword evidence="3" id="KW-1185">Reference proteome</keyword>
<protein>
    <submittedName>
        <fullName evidence="2">Uncharacterized protein</fullName>
    </submittedName>
</protein>
<feature type="transmembrane region" description="Helical" evidence="1">
    <location>
        <begin position="18"/>
        <end position="41"/>
    </location>
</feature>